<protein>
    <recommendedName>
        <fullName evidence="4">Terpene synthase metal-binding domain-containing protein</fullName>
    </recommendedName>
</protein>
<dbReference type="AlphaFoldDB" id="A0A7J6HGR3"/>
<keyword evidence="3" id="KW-1133">Transmembrane helix</keyword>
<dbReference type="SUPFAM" id="SSF48576">
    <property type="entry name" value="Terpenoid synthases"/>
    <property type="match status" value="1"/>
</dbReference>
<accession>A0A7J6HGR3</accession>
<dbReference type="InterPro" id="IPR050148">
    <property type="entry name" value="Terpene_synthase-like"/>
</dbReference>
<evidence type="ECO:0000313" key="8">
    <source>
        <dbReference type="Proteomes" id="UP000583929"/>
    </source>
</evidence>
<dbReference type="InterPro" id="IPR008949">
    <property type="entry name" value="Isoprenoid_synthase_dom_sf"/>
</dbReference>
<dbReference type="Proteomes" id="UP000525078">
    <property type="component" value="Unassembled WGS sequence"/>
</dbReference>
<reference evidence="7 8" key="1">
    <citation type="journal article" date="2020" name="bioRxiv">
        <title>Sequence and annotation of 42 cannabis genomes reveals extensive copy number variation in cannabinoid synthesis and pathogen resistance genes.</title>
        <authorList>
            <person name="Mckernan K.J."/>
            <person name="Helbert Y."/>
            <person name="Kane L.T."/>
            <person name="Ebling H."/>
            <person name="Zhang L."/>
            <person name="Liu B."/>
            <person name="Eaton Z."/>
            <person name="Mclaughlin S."/>
            <person name="Kingan S."/>
            <person name="Baybayan P."/>
            <person name="Concepcion G."/>
            <person name="Jordan M."/>
            <person name="Riva A."/>
            <person name="Barbazuk W."/>
            <person name="Harkins T."/>
        </authorList>
    </citation>
    <scope>NUCLEOTIDE SEQUENCE [LARGE SCALE GENOMIC DNA]</scope>
    <source>
        <strain evidence="7 8">cv. Jamaican Lion 4</strain>
        <strain evidence="6">Father</strain>
        <strain evidence="5">Mother</strain>
        <tissue evidence="6">Leaf</tissue>
    </source>
</reference>
<dbReference type="PANTHER" id="PTHR31739:SF25">
    <property type="entry name" value="(E,E)-GERANYLLINALOOL SYNTHASE"/>
    <property type="match status" value="1"/>
</dbReference>
<dbReference type="InterPro" id="IPR005630">
    <property type="entry name" value="Terpene_synthase_metal-bd"/>
</dbReference>
<keyword evidence="1" id="KW-0479">Metal-binding</keyword>
<gene>
    <name evidence="5" type="ORF">F8388_000497</name>
    <name evidence="6" type="ORF">G4B88_026060</name>
</gene>
<keyword evidence="3" id="KW-0472">Membrane</keyword>
<dbReference type="Pfam" id="PF03936">
    <property type="entry name" value="Terpene_synth_C"/>
    <property type="match status" value="1"/>
</dbReference>
<evidence type="ECO:0000256" key="1">
    <source>
        <dbReference type="ARBA" id="ARBA00022723"/>
    </source>
</evidence>
<organism evidence="6 8">
    <name type="scientific">Cannabis sativa</name>
    <name type="common">Hemp</name>
    <name type="synonym">Marijuana</name>
    <dbReference type="NCBI Taxonomy" id="3483"/>
    <lineage>
        <taxon>Eukaryota</taxon>
        <taxon>Viridiplantae</taxon>
        <taxon>Streptophyta</taxon>
        <taxon>Embryophyta</taxon>
        <taxon>Tracheophyta</taxon>
        <taxon>Spermatophyta</taxon>
        <taxon>Magnoliopsida</taxon>
        <taxon>eudicotyledons</taxon>
        <taxon>Gunneridae</taxon>
        <taxon>Pentapetalae</taxon>
        <taxon>rosids</taxon>
        <taxon>fabids</taxon>
        <taxon>Rosales</taxon>
        <taxon>Cannabaceae</taxon>
        <taxon>Cannabis</taxon>
    </lineage>
</organism>
<keyword evidence="8" id="KW-1185">Reference proteome</keyword>
<dbReference type="GO" id="GO:0016102">
    <property type="term" value="P:diterpenoid biosynthetic process"/>
    <property type="evidence" value="ECO:0007669"/>
    <property type="project" value="TreeGrafter"/>
</dbReference>
<evidence type="ECO:0000313" key="7">
    <source>
        <dbReference type="Proteomes" id="UP000525078"/>
    </source>
</evidence>
<dbReference type="Gene3D" id="1.10.600.10">
    <property type="entry name" value="Farnesyl Diphosphate Synthase"/>
    <property type="match status" value="1"/>
</dbReference>
<keyword evidence="2" id="KW-0460">Magnesium</keyword>
<dbReference type="Proteomes" id="UP000583929">
    <property type="component" value="Unassembled WGS sequence"/>
</dbReference>
<comment type="caution">
    <text evidence="6">The sequence shown here is derived from an EMBL/GenBank/DDBJ whole genome shotgun (WGS) entry which is preliminary data.</text>
</comment>
<dbReference type="GO" id="GO:0000287">
    <property type="term" value="F:magnesium ion binding"/>
    <property type="evidence" value="ECO:0007669"/>
    <property type="project" value="InterPro"/>
</dbReference>
<evidence type="ECO:0000256" key="2">
    <source>
        <dbReference type="ARBA" id="ARBA00022842"/>
    </source>
</evidence>
<evidence type="ECO:0000259" key="4">
    <source>
        <dbReference type="Pfam" id="PF03936"/>
    </source>
</evidence>
<evidence type="ECO:0000256" key="3">
    <source>
        <dbReference type="SAM" id="Phobius"/>
    </source>
</evidence>
<dbReference type="GO" id="GO:0010333">
    <property type="term" value="F:terpene synthase activity"/>
    <property type="evidence" value="ECO:0007669"/>
    <property type="project" value="InterPro"/>
</dbReference>
<proteinExistence type="predicted"/>
<evidence type="ECO:0000313" key="5">
    <source>
        <dbReference type="EMBL" id="KAF4363832.1"/>
    </source>
</evidence>
<dbReference type="EMBL" id="JAATIQ010000047">
    <property type="protein sequence ID" value="KAF4394091.1"/>
    <property type="molecule type" value="Genomic_DNA"/>
</dbReference>
<evidence type="ECO:0000313" key="6">
    <source>
        <dbReference type="EMBL" id="KAF4394091.1"/>
    </source>
</evidence>
<sequence length="211" mass="23611">MKDSLITELENFTKAIQRWDGEGLSGVSKKIFDALDNFWYETIVSWLTESKWSKSGIIPTMDEYFKVGMTSIATHTLLLPASYFLKPSLKISQLQSTEYAIVTKLVMIICRLLNDIQSYETTTLFKQDIECKEKNEGKPNSITVYLKNNPEVEIEEAIEVGGGRTFFWAGIGVVVVGWVASIIITLSLLVGGARGGILKRVLLEENTMSSK</sequence>
<name>A0A7J6HGR3_CANSA</name>
<feature type="domain" description="Terpene synthase metal-binding" evidence="4">
    <location>
        <begin position="31"/>
        <end position="159"/>
    </location>
</feature>
<keyword evidence="3" id="KW-0812">Transmembrane</keyword>
<dbReference type="EMBL" id="JAATIP010000172">
    <property type="protein sequence ID" value="KAF4363832.1"/>
    <property type="molecule type" value="Genomic_DNA"/>
</dbReference>
<feature type="transmembrane region" description="Helical" evidence="3">
    <location>
        <begin position="166"/>
        <end position="190"/>
    </location>
</feature>
<dbReference type="PANTHER" id="PTHR31739">
    <property type="entry name" value="ENT-COPALYL DIPHOSPHATE SYNTHASE, CHLOROPLASTIC"/>
    <property type="match status" value="1"/>
</dbReference>